<dbReference type="EMBL" id="LAZR01011240">
    <property type="protein sequence ID" value="KKM62711.1"/>
    <property type="molecule type" value="Genomic_DNA"/>
</dbReference>
<keyword evidence="1" id="KW-0472">Membrane</keyword>
<evidence type="ECO:0000313" key="2">
    <source>
        <dbReference type="EMBL" id="KKM62711.1"/>
    </source>
</evidence>
<protein>
    <submittedName>
        <fullName evidence="2">Uncharacterized protein</fullName>
    </submittedName>
</protein>
<proteinExistence type="predicted"/>
<keyword evidence="1" id="KW-0812">Transmembrane</keyword>
<evidence type="ECO:0000256" key="1">
    <source>
        <dbReference type="SAM" id="Phobius"/>
    </source>
</evidence>
<sequence length="72" mass="8366">MKMIKKILIVVFKVILTLLAMILFDKIGTIGIRYSAQIQNEIIMSFLWSISLFGSIGLYVFFAVYIWRFKNG</sequence>
<comment type="caution">
    <text evidence="2">The sequence shown here is derived from an EMBL/GenBank/DDBJ whole genome shotgun (WGS) entry which is preliminary data.</text>
</comment>
<feature type="transmembrane region" description="Helical" evidence="1">
    <location>
        <begin position="7"/>
        <end position="24"/>
    </location>
</feature>
<feature type="transmembrane region" description="Helical" evidence="1">
    <location>
        <begin position="44"/>
        <end position="67"/>
    </location>
</feature>
<organism evidence="2">
    <name type="scientific">marine sediment metagenome</name>
    <dbReference type="NCBI Taxonomy" id="412755"/>
    <lineage>
        <taxon>unclassified sequences</taxon>
        <taxon>metagenomes</taxon>
        <taxon>ecological metagenomes</taxon>
    </lineage>
</organism>
<keyword evidence="1" id="KW-1133">Transmembrane helix</keyword>
<reference evidence="2" key="1">
    <citation type="journal article" date="2015" name="Nature">
        <title>Complex archaea that bridge the gap between prokaryotes and eukaryotes.</title>
        <authorList>
            <person name="Spang A."/>
            <person name="Saw J.H."/>
            <person name="Jorgensen S.L."/>
            <person name="Zaremba-Niedzwiedzka K."/>
            <person name="Martijn J."/>
            <person name="Lind A.E."/>
            <person name="van Eijk R."/>
            <person name="Schleper C."/>
            <person name="Guy L."/>
            <person name="Ettema T.J."/>
        </authorList>
    </citation>
    <scope>NUCLEOTIDE SEQUENCE</scope>
</reference>
<gene>
    <name evidence="2" type="ORF">LCGC14_1518940</name>
</gene>
<accession>A0A0F9JK21</accession>
<name>A0A0F9JK21_9ZZZZ</name>
<dbReference type="AlphaFoldDB" id="A0A0F9JK21"/>